<dbReference type="OrthoDB" id="3183782at2759"/>
<protein>
    <recommendedName>
        <fullName evidence="3">EthD domain-containing protein</fullName>
    </recommendedName>
</protein>
<organism evidence="1 2">
    <name type="scientific">Cudoniella acicularis</name>
    <dbReference type="NCBI Taxonomy" id="354080"/>
    <lineage>
        <taxon>Eukaryota</taxon>
        <taxon>Fungi</taxon>
        <taxon>Dikarya</taxon>
        <taxon>Ascomycota</taxon>
        <taxon>Pezizomycotina</taxon>
        <taxon>Leotiomycetes</taxon>
        <taxon>Helotiales</taxon>
        <taxon>Tricladiaceae</taxon>
        <taxon>Cudoniella</taxon>
    </lineage>
</organism>
<comment type="caution">
    <text evidence="1">The sequence shown here is derived from an EMBL/GenBank/DDBJ whole genome shotgun (WGS) entry which is preliminary data.</text>
</comment>
<reference evidence="1 2" key="1">
    <citation type="submission" date="2020-03" db="EMBL/GenBank/DDBJ databases">
        <title>Draft Genome Sequence of Cudoniella acicularis.</title>
        <authorList>
            <person name="Buettner E."/>
            <person name="Kellner H."/>
        </authorList>
    </citation>
    <scope>NUCLEOTIDE SEQUENCE [LARGE SCALE GENOMIC DNA]</scope>
    <source>
        <strain evidence="1 2">DSM 108380</strain>
    </source>
</reference>
<evidence type="ECO:0000313" key="2">
    <source>
        <dbReference type="Proteomes" id="UP000566819"/>
    </source>
</evidence>
<dbReference type="EMBL" id="JAAMPI010000801">
    <property type="protein sequence ID" value="KAF4628520.1"/>
    <property type="molecule type" value="Genomic_DNA"/>
</dbReference>
<dbReference type="Gene3D" id="3.30.70.100">
    <property type="match status" value="1"/>
</dbReference>
<evidence type="ECO:0000313" key="1">
    <source>
        <dbReference type="EMBL" id="KAF4628520.1"/>
    </source>
</evidence>
<accession>A0A8H4REA1</accession>
<name>A0A8H4REA1_9HELO</name>
<keyword evidence="2" id="KW-1185">Reference proteome</keyword>
<gene>
    <name evidence="1" type="ORF">G7Y89_g9628</name>
</gene>
<proteinExistence type="predicted"/>
<dbReference type="Proteomes" id="UP000566819">
    <property type="component" value="Unassembled WGS sequence"/>
</dbReference>
<sequence length="190" mass="21501">MGKSNPVKKGDSLPLVDATIQGDKEVWKWVCCAGKVQCGKYNATDFGSKNYKKETCERCGHKRFNPWFTEEKSSHPPPPSTISTNNHKAIILLTHRLRPPSTEMASPKPNAVKISLFLKKRPDITDEKFHQHWREPHAKIALENSTFVNKIGGITSVEDWKAIISDEQFIKLIGGLSSGNRQDYQHLSLY</sequence>
<evidence type="ECO:0008006" key="3">
    <source>
        <dbReference type="Google" id="ProtNLM"/>
    </source>
</evidence>
<dbReference type="AlphaFoldDB" id="A0A8H4REA1"/>